<keyword evidence="3" id="KW-0560">Oxidoreductase</keyword>
<dbReference type="GO" id="GO:0019354">
    <property type="term" value="P:siroheme biosynthetic process"/>
    <property type="evidence" value="ECO:0007669"/>
    <property type="project" value="InterPro"/>
</dbReference>
<keyword evidence="4" id="KW-0520">NAD</keyword>
<comment type="catalytic activity">
    <reaction evidence="6">
        <text>precorrin-2 + NAD(+) = sirohydrochlorin + NADH + 2 H(+)</text>
        <dbReference type="Rhea" id="RHEA:15613"/>
        <dbReference type="ChEBI" id="CHEBI:15378"/>
        <dbReference type="ChEBI" id="CHEBI:57540"/>
        <dbReference type="ChEBI" id="CHEBI:57945"/>
        <dbReference type="ChEBI" id="CHEBI:58351"/>
        <dbReference type="ChEBI" id="CHEBI:58827"/>
        <dbReference type="EC" id="1.3.1.76"/>
    </reaction>
</comment>
<evidence type="ECO:0000256" key="1">
    <source>
        <dbReference type="ARBA" id="ARBA00005010"/>
    </source>
</evidence>
<protein>
    <recommendedName>
        <fullName evidence="2">precorrin-2 dehydrogenase</fullName>
        <ecNumber evidence="2">1.3.1.76</ecNumber>
    </recommendedName>
</protein>
<reference evidence="8" key="1">
    <citation type="submission" date="2022-07" db="EMBL/GenBank/DDBJ databases">
        <title>Enhanced cultured diversity of the mouse gut microbiota enables custom-made synthetic communities.</title>
        <authorList>
            <person name="Afrizal A."/>
        </authorList>
    </citation>
    <scope>NUCLEOTIDE SEQUENCE</scope>
    <source>
        <strain evidence="8">DSM 29186</strain>
    </source>
</reference>
<dbReference type="Proteomes" id="UP001140817">
    <property type="component" value="Unassembled WGS sequence"/>
</dbReference>
<dbReference type="SUPFAM" id="SSF51735">
    <property type="entry name" value="NAD(P)-binding Rossmann-fold domains"/>
    <property type="match status" value="1"/>
</dbReference>
<dbReference type="GO" id="GO:0004325">
    <property type="term" value="F:ferrochelatase activity"/>
    <property type="evidence" value="ECO:0007669"/>
    <property type="project" value="InterPro"/>
</dbReference>
<evidence type="ECO:0000256" key="5">
    <source>
        <dbReference type="ARBA" id="ARBA00023244"/>
    </source>
</evidence>
<comment type="pathway">
    <text evidence="1">Porphyrin-containing compound metabolism; siroheme biosynthesis; sirohydrochlorin from precorrin-2: step 1/1.</text>
</comment>
<dbReference type="Gene3D" id="1.10.8.610">
    <property type="entry name" value="SirC, precorrin-2 dehydrogenase, C-terminal helical domain-like"/>
    <property type="match status" value="1"/>
</dbReference>
<dbReference type="EMBL" id="JANKBY010000409">
    <property type="protein sequence ID" value="MCR1824788.1"/>
    <property type="molecule type" value="Genomic_DNA"/>
</dbReference>
<comment type="caution">
    <text evidence="8">The sequence shown here is derived from an EMBL/GenBank/DDBJ whole genome shotgun (WGS) entry which is preliminary data.</text>
</comment>
<evidence type="ECO:0000313" key="9">
    <source>
        <dbReference type="Proteomes" id="UP001140817"/>
    </source>
</evidence>
<evidence type="ECO:0000256" key="4">
    <source>
        <dbReference type="ARBA" id="ARBA00023027"/>
    </source>
</evidence>
<dbReference type="Pfam" id="PF13241">
    <property type="entry name" value="NAD_binding_7"/>
    <property type="match status" value="1"/>
</dbReference>
<dbReference type="PANTHER" id="PTHR35330:SF1">
    <property type="entry name" value="SIROHEME BIOSYNTHESIS PROTEIN MET8"/>
    <property type="match status" value="1"/>
</dbReference>
<evidence type="ECO:0000256" key="3">
    <source>
        <dbReference type="ARBA" id="ARBA00023002"/>
    </source>
</evidence>
<name>A0A9X2S377_9FIRM</name>
<gene>
    <name evidence="8" type="ORF">NSA58_18565</name>
</gene>
<dbReference type="RefSeq" id="WP_257560818.1">
    <property type="nucleotide sequence ID" value="NZ_JANKBY010000409.1"/>
</dbReference>
<feature type="domain" description="Siroheme synthase central" evidence="7">
    <location>
        <begin position="128"/>
        <end position="153"/>
    </location>
</feature>
<evidence type="ECO:0000259" key="7">
    <source>
        <dbReference type="Pfam" id="PF14824"/>
    </source>
</evidence>
<dbReference type="Pfam" id="PF14824">
    <property type="entry name" value="Sirohm_synth_M"/>
    <property type="match status" value="1"/>
</dbReference>
<sequence>GYLNKILSLEENMFYPINLKIDDMNIIIIGGGKVAYRKCINFLAFNKKVRVISKDFIEEFEGLKDCIDTIKDNYDEKYIKDAFVVVAATNNEDVNREIGLYCREHGKLVNVVDNANLSNFTVPSFVKRGDLLLSVSTGGKSPSLSSKIRKDLEEVYDESYEEYVSLLGEARKNIIKNTEDVKERRNKLNALLNFSFDELRQIK</sequence>
<dbReference type="EC" id="1.3.1.76" evidence="2"/>
<dbReference type="InterPro" id="IPR028281">
    <property type="entry name" value="Sirohaem_synthase_central"/>
</dbReference>
<feature type="non-terminal residue" evidence="8">
    <location>
        <position position="1"/>
    </location>
</feature>
<dbReference type="InterPro" id="IPR036291">
    <property type="entry name" value="NAD(P)-bd_dom_sf"/>
</dbReference>
<dbReference type="SUPFAM" id="SSF75615">
    <property type="entry name" value="Siroheme synthase middle domains-like"/>
    <property type="match status" value="1"/>
</dbReference>
<dbReference type="GO" id="GO:0043115">
    <property type="term" value="F:precorrin-2 dehydrogenase activity"/>
    <property type="evidence" value="ECO:0007669"/>
    <property type="project" value="UniProtKB-EC"/>
</dbReference>
<keyword evidence="9" id="KW-1185">Reference proteome</keyword>
<organism evidence="8 9">
    <name type="scientific">Terrisporobacter muris</name>
    <dbReference type="NCBI Taxonomy" id="2963284"/>
    <lineage>
        <taxon>Bacteria</taxon>
        <taxon>Bacillati</taxon>
        <taxon>Bacillota</taxon>
        <taxon>Clostridia</taxon>
        <taxon>Peptostreptococcales</taxon>
        <taxon>Peptostreptococcaceae</taxon>
        <taxon>Terrisporobacter</taxon>
    </lineage>
</organism>
<dbReference type="InterPro" id="IPR042518">
    <property type="entry name" value="SirC_C"/>
</dbReference>
<dbReference type="InterPro" id="IPR028161">
    <property type="entry name" value="Met8-like"/>
</dbReference>
<dbReference type="NCBIfam" id="TIGR01470">
    <property type="entry name" value="cysG_Nterm"/>
    <property type="match status" value="1"/>
</dbReference>
<evidence type="ECO:0000256" key="6">
    <source>
        <dbReference type="ARBA" id="ARBA00047561"/>
    </source>
</evidence>
<dbReference type="PANTHER" id="PTHR35330">
    <property type="entry name" value="SIROHEME BIOSYNTHESIS PROTEIN MET8"/>
    <property type="match status" value="1"/>
</dbReference>
<dbReference type="AlphaFoldDB" id="A0A9X2S377"/>
<accession>A0A9X2S377</accession>
<dbReference type="InterPro" id="IPR006367">
    <property type="entry name" value="Sirohaem_synthase_N"/>
</dbReference>
<dbReference type="Gene3D" id="3.40.50.720">
    <property type="entry name" value="NAD(P)-binding Rossmann-like Domain"/>
    <property type="match status" value="1"/>
</dbReference>
<proteinExistence type="predicted"/>
<keyword evidence="5" id="KW-0627">Porphyrin biosynthesis</keyword>
<evidence type="ECO:0000313" key="8">
    <source>
        <dbReference type="EMBL" id="MCR1824788.1"/>
    </source>
</evidence>
<evidence type="ECO:0000256" key="2">
    <source>
        <dbReference type="ARBA" id="ARBA00012400"/>
    </source>
</evidence>